<dbReference type="OrthoDB" id="3266227at2759"/>
<evidence type="ECO:0000313" key="3">
    <source>
        <dbReference type="Proteomes" id="UP000054166"/>
    </source>
</evidence>
<feature type="region of interest" description="Disordered" evidence="1">
    <location>
        <begin position="118"/>
        <end position="139"/>
    </location>
</feature>
<accession>A0A0C3BNV2</accession>
<evidence type="ECO:0008006" key="4">
    <source>
        <dbReference type="Google" id="ProtNLM"/>
    </source>
</evidence>
<dbReference type="Proteomes" id="UP000054166">
    <property type="component" value="Unassembled WGS sequence"/>
</dbReference>
<keyword evidence="3" id="KW-1185">Reference proteome</keyword>
<dbReference type="Gene3D" id="2.80.10.50">
    <property type="match status" value="1"/>
</dbReference>
<dbReference type="EMBL" id="KN832977">
    <property type="protein sequence ID" value="KIM88143.1"/>
    <property type="molecule type" value="Genomic_DNA"/>
</dbReference>
<dbReference type="HOGENOM" id="CLU_130519_0_0_1"/>
<proteinExistence type="predicted"/>
<reference evidence="2 3" key="1">
    <citation type="submission" date="2014-04" db="EMBL/GenBank/DDBJ databases">
        <authorList>
            <consortium name="DOE Joint Genome Institute"/>
            <person name="Kuo A."/>
            <person name="Tarkka M."/>
            <person name="Buscot F."/>
            <person name="Kohler A."/>
            <person name="Nagy L.G."/>
            <person name="Floudas D."/>
            <person name="Copeland A."/>
            <person name="Barry K.W."/>
            <person name="Cichocki N."/>
            <person name="Veneault-Fourrey C."/>
            <person name="LaButti K."/>
            <person name="Lindquist E.A."/>
            <person name="Lipzen A."/>
            <person name="Lundell T."/>
            <person name="Morin E."/>
            <person name="Murat C."/>
            <person name="Sun H."/>
            <person name="Tunlid A."/>
            <person name="Henrissat B."/>
            <person name="Grigoriev I.V."/>
            <person name="Hibbett D.S."/>
            <person name="Martin F."/>
            <person name="Nordberg H.P."/>
            <person name="Cantor M.N."/>
            <person name="Hua S.X."/>
        </authorList>
    </citation>
    <scope>NUCLEOTIDE SEQUENCE [LARGE SCALE GENOMIC DNA]</scope>
    <source>
        <strain evidence="2 3">F 1598</strain>
    </source>
</reference>
<dbReference type="STRING" id="765440.A0A0C3BNV2"/>
<dbReference type="SUPFAM" id="SSF50370">
    <property type="entry name" value="Ricin B-like lectins"/>
    <property type="match status" value="1"/>
</dbReference>
<name>A0A0C3BNV2_PILCF</name>
<evidence type="ECO:0000256" key="1">
    <source>
        <dbReference type="SAM" id="MobiDB-lite"/>
    </source>
</evidence>
<dbReference type="InterPro" id="IPR035992">
    <property type="entry name" value="Ricin_B-like_lectins"/>
</dbReference>
<reference evidence="3" key="2">
    <citation type="submission" date="2015-01" db="EMBL/GenBank/DDBJ databases">
        <title>Evolutionary Origins and Diversification of the Mycorrhizal Mutualists.</title>
        <authorList>
            <consortium name="DOE Joint Genome Institute"/>
            <consortium name="Mycorrhizal Genomics Consortium"/>
            <person name="Kohler A."/>
            <person name="Kuo A."/>
            <person name="Nagy L.G."/>
            <person name="Floudas D."/>
            <person name="Copeland A."/>
            <person name="Barry K.W."/>
            <person name="Cichocki N."/>
            <person name="Veneault-Fourrey C."/>
            <person name="LaButti K."/>
            <person name="Lindquist E.A."/>
            <person name="Lipzen A."/>
            <person name="Lundell T."/>
            <person name="Morin E."/>
            <person name="Murat C."/>
            <person name="Riley R."/>
            <person name="Ohm R."/>
            <person name="Sun H."/>
            <person name="Tunlid A."/>
            <person name="Henrissat B."/>
            <person name="Grigoriev I.V."/>
            <person name="Hibbett D.S."/>
            <person name="Martin F."/>
        </authorList>
    </citation>
    <scope>NUCLEOTIDE SEQUENCE [LARGE SCALE GENOMIC DNA]</scope>
    <source>
        <strain evidence="3">F 1598</strain>
    </source>
</reference>
<dbReference type="AlphaFoldDB" id="A0A0C3BNV2"/>
<protein>
    <recommendedName>
        <fullName evidence="4">Ricin B lectin domain-containing protein</fullName>
    </recommendedName>
</protein>
<sequence>MPALDTGRYIITNVKYGNLAVLPDANDESDIIAGVEENNPGEKWNVTLLNNRKFTIKNHGFDHFAGCETRPEKGDTVFGRERNKQWVIRETRIKGRYTISPTDGDVFWGLPDGESETPITLASTPNDSKNQWTFTETSA</sequence>
<evidence type="ECO:0000313" key="2">
    <source>
        <dbReference type="EMBL" id="KIM88143.1"/>
    </source>
</evidence>
<gene>
    <name evidence="2" type="ORF">PILCRDRAFT_85437</name>
</gene>
<dbReference type="GO" id="GO:0004867">
    <property type="term" value="F:serine-type endopeptidase inhibitor activity"/>
    <property type="evidence" value="ECO:0007669"/>
    <property type="project" value="InterPro"/>
</dbReference>
<dbReference type="InParanoid" id="A0A0C3BNV2"/>
<organism evidence="2 3">
    <name type="scientific">Piloderma croceum (strain F 1598)</name>
    <dbReference type="NCBI Taxonomy" id="765440"/>
    <lineage>
        <taxon>Eukaryota</taxon>
        <taxon>Fungi</taxon>
        <taxon>Dikarya</taxon>
        <taxon>Basidiomycota</taxon>
        <taxon>Agaricomycotina</taxon>
        <taxon>Agaricomycetes</taxon>
        <taxon>Agaricomycetidae</taxon>
        <taxon>Atheliales</taxon>
        <taxon>Atheliaceae</taxon>
        <taxon>Piloderma</taxon>
    </lineage>
</organism>